<feature type="transmembrane region" description="Helical" evidence="17">
    <location>
        <begin position="145"/>
        <end position="161"/>
    </location>
</feature>
<evidence type="ECO:0000256" key="2">
    <source>
        <dbReference type="ARBA" id="ARBA00001946"/>
    </source>
</evidence>
<feature type="transmembrane region" description="Helical" evidence="17">
    <location>
        <begin position="280"/>
        <end position="300"/>
    </location>
</feature>
<proteinExistence type="inferred from homology"/>
<feature type="transmembrane region" description="Helical" evidence="17">
    <location>
        <begin position="173"/>
        <end position="190"/>
    </location>
</feature>
<feature type="transmembrane region" description="Helical" evidence="17">
    <location>
        <begin position="435"/>
        <end position="454"/>
    </location>
</feature>
<comment type="similarity">
    <text evidence="5">Belongs to the STT3 family.</text>
</comment>
<comment type="cofactor">
    <cofactor evidence="1">
        <name>Mn(2+)</name>
        <dbReference type="ChEBI" id="CHEBI:29035"/>
    </cofactor>
</comment>
<keyword evidence="22" id="KW-1185">Reference proteome</keyword>
<feature type="transmembrane region" description="Helical" evidence="17">
    <location>
        <begin position="403"/>
        <end position="423"/>
    </location>
</feature>
<name>A0A097QW89_9EURY</name>
<dbReference type="RefSeq" id="WP_050003711.1">
    <property type="nucleotide sequence ID" value="NZ_CP008887.1"/>
</dbReference>
<evidence type="ECO:0000256" key="3">
    <source>
        <dbReference type="ARBA" id="ARBA00004651"/>
    </source>
</evidence>
<feature type="transmembrane region" description="Helical" evidence="17">
    <location>
        <begin position="27"/>
        <end position="44"/>
    </location>
</feature>
<dbReference type="InterPro" id="IPR003674">
    <property type="entry name" value="Oligo_trans_STT3"/>
</dbReference>
<evidence type="ECO:0000256" key="9">
    <source>
        <dbReference type="ARBA" id="ARBA00022692"/>
    </source>
</evidence>
<feature type="domain" description="Oligosaccharyl transferase peripheral 1" evidence="20">
    <location>
        <begin position="773"/>
        <end position="871"/>
    </location>
</feature>
<evidence type="ECO:0000256" key="4">
    <source>
        <dbReference type="ARBA" id="ARBA00004922"/>
    </source>
</evidence>
<dbReference type="PANTHER" id="PTHR13872:SF1">
    <property type="entry name" value="DOLICHYL-DIPHOSPHOOLIGOSACCHARIDE--PROTEIN GLYCOSYLTRANSFERASE SUBUNIT STT3B"/>
    <property type="match status" value="1"/>
</dbReference>
<dbReference type="EC" id="2.4.99.21" evidence="6"/>
<evidence type="ECO:0000313" key="21">
    <source>
        <dbReference type="EMBL" id="AIU70749.1"/>
    </source>
</evidence>
<dbReference type="Gene3D" id="2.60.40.3020">
    <property type="match status" value="1"/>
</dbReference>
<dbReference type="InterPro" id="IPR041152">
    <property type="entry name" value="OST_P2"/>
</dbReference>
<dbReference type="Gene3D" id="3.40.50.12610">
    <property type="match status" value="1"/>
</dbReference>
<evidence type="ECO:0000259" key="19">
    <source>
        <dbReference type="Pfam" id="PF18246"/>
    </source>
</evidence>
<dbReference type="GO" id="GO:0046872">
    <property type="term" value="F:metal ion binding"/>
    <property type="evidence" value="ECO:0007669"/>
    <property type="project" value="UniProtKB-KW"/>
</dbReference>
<dbReference type="AlphaFoldDB" id="A0A097QW89"/>
<comment type="subcellular location">
    <subcellularLocation>
        <location evidence="3">Cell membrane</location>
        <topology evidence="3">Multi-pass membrane protein</topology>
    </subcellularLocation>
</comment>
<feature type="transmembrane region" description="Helical" evidence="17">
    <location>
        <begin position="312"/>
        <end position="332"/>
    </location>
</feature>
<feature type="transmembrane region" description="Helical" evidence="17">
    <location>
        <begin position="520"/>
        <end position="540"/>
    </location>
</feature>
<dbReference type="UniPathway" id="UPA00378"/>
<evidence type="ECO:0000256" key="5">
    <source>
        <dbReference type="ARBA" id="ARBA00010810"/>
    </source>
</evidence>
<evidence type="ECO:0000256" key="1">
    <source>
        <dbReference type="ARBA" id="ARBA00001936"/>
    </source>
</evidence>
<keyword evidence="8" id="KW-0808">Transferase</keyword>
<accession>A0A097QW89</accession>
<dbReference type="Gene3D" id="2.60.40.3030">
    <property type="match status" value="1"/>
</dbReference>
<dbReference type="KEGG" id="teu:TEU_10605"/>
<keyword evidence="14" id="KW-0464">Manganese</keyword>
<feature type="transmembrane region" description="Helical" evidence="17">
    <location>
        <begin position="365"/>
        <end position="391"/>
    </location>
</feature>
<feature type="domain" description="Oligosaccharyltransferase peripheral 2" evidence="18">
    <location>
        <begin position="872"/>
        <end position="1004"/>
    </location>
</feature>
<gene>
    <name evidence="21" type="ORF">TEU_10605</name>
</gene>
<feature type="domain" description="Oligosaccharyltransferase insert" evidence="19">
    <location>
        <begin position="674"/>
        <end position="726"/>
    </location>
</feature>
<dbReference type="Proteomes" id="UP000029980">
    <property type="component" value="Chromosome"/>
</dbReference>
<keyword evidence="11" id="KW-0460">Magnesium</keyword>
<keyword evidence="9 17" id="KW-0812">Transmembrane</keyword>
<evidence type="ECO:0000256" key="13">
    <source>
        <dbReference type="ARBA" id="ARBA00023136"/>
    </source>
</evidence>
<keyword evidence="7" id="KW-0328">Glycosyltransferase</keyword>
<evidence type="ECO:0000256" key="15">
    <source>
        <dbReference type="ARBA" id="ARBA00030679"/>
    </source>
</evidence>
<comment type="pathway">
    <text evidence="4">Protein modification; protein glycosylation.</text>
</comment>
<reference evidence="21 22" key="1">
    <citation type="journal article" date="2015" name="Int. J. Syst. Evol. Microbiol.">
        <title>Thermococcus eurythermalis sp. nov., a conditional piezophilic hyperthermophilic archaeon with a wide temperature range isolated from an oil-immersed chimney in the Guaymas Basin.</title>
        <authorList>
            <person name="Zhao W."/>
            <person name="Zeng X."/>
            <person name="Xiao X."/>
        </authorList>
    </citation>
    <scope>NUCLEOTIDE SEQUENCE [LARGE SCALE GENOMIC DNA]</scope>
    <source>
        <strain evidence="21 22">A501</strain>
    </source>
</reference>
<evidence type="ECO:0000256" key="11">
    <source>
        <dbReference type="ARBA" id="ARBA00022842"/>
    </source>
</evidence>
<sequence>MVKTEAKKRQENGRGNSSSLSAYYQKFKAYGLPLIALLLAYLGFKLRNVTSNYKTFLDPDTFFHYEMYKIAINEWIPKYFAYANPPTGIKASGYLGLYTVQAFFYKVVSAFGYDQLGAFKLWPPFVGAMTVIAVYLLGRKLHSNWAGVWAAAFMMFSYASFSKTYSGNNRGEGPFMMFFLYAVLFLMIYLDERGWNWKKVLSGVLFLATSVLYMAVWTGSQFGVGILLLFAGLTVVVFFTFGMIPQLKKFTQDFFPLYGLSLVLGIWLSGTGFIGIKSFLIFAFEGLMALSALVAVMLYGERLGLNYSDKKHRFGTVVAIAVLGFLAFYAYFGRELFNFLGGATQSNPLYQTVAELARTDWGTIISYYSIGIQKGIVVGAIALFGLVILLIQLIEQLKENNSPVTQGISAGITLGVILTYVYYFKEYPNVKPQDGLLFLISVSGFGIVLLRLTIQLAKGKPTEKEIFLVSYYAGSIYLLFMAVRFVFQASGAILLLAGVAVGEAFLFVENMKESLGTKALYAALLILLFLPVPVIGAQHMNDIAKSYARSQGSVPADWVNTLSWLRENSHPLDSATSWWDYGYWIESSLLSHRRSATDGGHAYDRRYIVADFFSHYGNESEQDFEAWGLNYMITWQQDIGKFNAISYLGGAINHYEQTHIPMFQAISTQQIQYANESGRLAVYIASGNSAYQPLATIDLTTGQVIGGRGDIPYVLYIFGNYGLLAYQKIAFSNFVQLAFHVPYSPDPWESQKLFANFKPVYSNGGVSTYEFRPFAVYRIDRYENDTWKTVYTTLGGGKLQPGEQKLRLWISAFGRDIKDAKLVFEAYNGTELIKREVLAEGLSMDYLNETPVEVTLTIPNATGYRLVLIQEGPVGVLNGAPKVNGKVANPSYILGEGQSGQLELKAAFRKDYDSVKLTLRASIVYYVAPNGKDIEKDDFYLEPHQDIITYVPVKELSVKEGNNTIVAQASMPENVFGKYIQELHKKYGKDKVIIVGKRIEPIFITQKEYVIWEG</sequence>
<evidence type="ECO:0000256" key="17">
    <source>
        <dbReference type="SAM" id="Phobius"/>
    </source>
</evidence>
<evidence type="ECO:0000256" key="8">
    <source>
        <dbReference type="ARBA" id="ARBA00022679"/>
    </source>
</evidence>
<feature type="transmembrane region" description="Helical" evidence="17">
    <location>
        <begin position="254"/>
        <end position="274"/>
    </location>
</feature>
<dbReference type="Gene3D" id="2.40.128.390">
    <property type="match status" value="1"/>
</dbReference>
<evidence type="ECO:0000256" key="14">
    <source>
        <dbReference type="ARBA" id="ARBA00023211"/>
    </source>
</evidence>
<dbReference type="GO" id="GO:0005886">
    <property type="term" value="C:plasma membrane"/>
    <property type="evidence" value="ECO:0007669"/>
    <property type="project" value="UniProtKB-SubCell"/>
</dbReference>
<evidence type="ECO:0000256" key="6">
    <source>
        <dbReference type="ARBA" id="ARBA00012602"/>
    </source>
</evidence>
<dbReference type="HOGENOM" id="CLU_304340_0_0_2"/>
<comment type="catalytic activity">
    <reaction evidence="16">
        <text>an archaeal dolichyl phosphooligosaccharide + [protein]-L-asparagine = an archaeal dolichyl phosphate + a glycoprotein with the oligosaccharide chain attached by N-beta-D-glycosyl linkage to a protein L-asparagine.</text>
        <dbReference type="EC" id="2.4.99.21"/>
    </reaction>
</comment>
<comment type="cofactor">
    <cofactor evidence="2">
        <name>Mg(2+)</name>
        <dbReference type="ChEBI" id="CHEBI:18420"/>
    </cofactor>
</comment>
<dbReference type="GeneID" id="25153882"/>
<dbReference type="Pfam" id="PF18235">
    <property type="entry name" value="OST_P2"/>
    <property type="match status" value="1"/>
</dbReference>
<evidence type="ECO:0000256" key="7">
    <source>
        <dbReference type="ARBA" id="ARBA00022676"/>
    </source>
</evidence>
<dbReference type="PANTHER" id="PTHR13872">
    <property type="entry name" value="DOLICHYL-DIPHOSPHOOLIGOSACCHARIDE--PROTEIN GLYCOSYLTRANSFERASE SUBUNIT"/>
    <property type="match status" value="1"/>
</dbReference>
<dbReference type="InterPro" id="IPR048858">
    <property type="entry name" value="OST_P1"/>
</dbReference>
<dbReference type="STRING" id="1505907.TEU_10605"/>
<evidence type="ECO:0000256" key="10">
    <source>
        <dbReference type="ARBA" id="ARBA00022723"/>
    </source>
</evidence>
<feature type="transmembrane region" description="Helical" evidence="17">
    <location>
        <begin position="222"/>
        <end position="242"/>
    </location>
</feature>
<dbReference type="InterPro" id="IPR041530">
    <property type="entry name" value="OST_IS"/>
</dbReference>
<dbReference type="Pfam" id="PF21618">
    <property type="entry name" value="OST_P1"/>
    <property type="match status" value="1"/>
</dbReference>
<evidence type="ECO:0000313" key="22">
    <source>
        <dbReference type="Proteomes" id="UP000029980"/>
    </source>
</evidence>
<organism evidence="21 22">
    <name type="scientific">Thermococcus eurythermalis</name>
    <dbReference type="NCBI Taxonomy" id="1505907"/>
    <lineage>
        <taxon>Archaea</taxon>
        <taxon>Methanobacteriati</taxon>
        <taxon>Methanobacteriota</taxon>
        <taxon>Thermococci</taxon>
        <taxon>Thermococcales</taxon>
        <taxon>Thermococcaceae</taxon>
        <taxon>Thermococcus</taxon>
    </lineage>
</organism>
<keyword evidence="12 17" id="KW-1133">Transmembrane helix</keyword>
<feature type="transmembrane region" description="Helical" evidence="17">
    <location>
        <begin position="197"/>
        <end position="216"/>
    </location>
</feature>
<evidence type="ECO:0000256" key="16">
    <source>
        <dbReference type="ARBA" id="ARBA00034066"/>
    </source>
</evidence>
<evidence type="ECO:0000259" key="20">
    <source>
        <dbReference type="Pfam" id="PF21618"/>
    </source>
</evidence>
<dbReference type="EMBL" id="CP008887">
    <property type="protein sequence ID" value="AIU70749.1"/>
    <property type="molecule type" value="Genomic_DNA"/>
</dbReference>
<evidence type="ECO:0000256" key="12">
    <source>
        <dbReference type="ARBA" id="ARBA00022989"/>
    </source>
</evidence>
<dbReference type="GO" id="GO:0004576">
    <property type="term" value="F:oligosaccharyl transferase activity"/>
    <property type="evidence" value="ECO:0007669"/>
    <property type="project" value="InterPro"/>
</dbReference>
<keyword evidence="10" id="KW-0479">Metal-binding</keyword>
<keyword evidence="13 17" id="KW-0472">Membrane</keyword>
<feature type="transmembrane region" description="Helical" evidence="17">
    <location>
        <begin position="121"/>
        <end position="138"/>
    </location>
</feature>
<evidence type="ECO:0000259" key="18">
    <source>
        <dbReference type="Pfam" id="PF18235"/>
    </source>
</evidence>
<dbReference type="Pfam" id="PF18246">
    <property type="entry name" value="OST_IS"/>
    <property type="match status" value="1"/>
</dbReference>
<feature type="transmembrane region" description="Helical" evidence="17">
    <location>
        <begin position="489"/>
        <end position="508"/>
    </location>
</feature>
<protein>
    <recommendedName>
        <fullName evidence="6">dolichyl-phosphooligosaccharide-protein glycotransferase</fullName>
        <ecNumber evidence="6">2.4.99.21</ecNumber>
    </recommendedName>
    <alternativeName>
        <fullName evidence="15">Oligosaccharyl transferase</fullName>
    </alternativeName>
</protein>
<dbReference type="OrthoDB" id="82393at2157"/>